<dbReference type="Pfam" id="PF13318">
    <property type="entry name" value="AtzG-like"/>
    <property type="match status" value="1"/>
</dbReference>
<gene>
    <name evidence="1" type="ORF">ACE1CC_15550</name>
</gene>
<comment type="caution">
    <text evidence="1">The sequence shown here is derived from an EMBL/GenBank/DDBJ whole genome shotgun (WGS) entry which is preliminary data.</text>
</comment>
<proteinExistence type="predicted"/>
<reference evidence="1 2" key="1">
    <citation type="submission" date="2024-09" db="EMBL/GenBank/DDBJ databases">
        <title>Floridaenema gen nov. (Aerosakkonemataceae, Aerosakkonematales ord. nov., Cyanobacteria) from benthic tropical and subtropical fresh waters, with the description of four new species.</title>
        <authorList>
            <person name="Moretto J.A."/>
            <person name="Berthold D.E."/>
            <person name="Lefler F.W."/>
            <person name="Huang I.-S."/>
            <person name="Laughinghouse H. IV."/>
        </authorList>
    </citation>
    <scope>NUCLEOTIDE SEQUENCE [LARGE SCALE GENOMIC DNA]</scope>
    <source>
        <strain evidence="1 2">BLCC-F46</strain>
    </source>
</reference>
<dbReference type="Proteomes" id="UP001576774">
    <property type="component" value="Unassembled WGS sequence"/>
</dbReference>
<evidence type="ECO:0000313" key="1">
    <source>
        <dbReference type="EMBL" id="MFB2878267.1"/>
    </source>
</evidence>
<keyword evidence="2" id="KW-1185">Reference proteome</keyword>
<accession>A0ABV4X659</accession>
<organism evidence="1 2">
    <name type="scientific">Floridaenema aerugineum BLCC-F46</name>
    <dbReference type="NCBI Taxonomy" id="3153654"/>
    <lineage>
        <taxon>Bacteria</taxon>
        <taxon>Bacillati</taxon>
        <taxon>Cyanobacteriota</taxon>
        <taxon>Cyanophyceae</taxon>
        <taxon>Oscillatoriophycideae</taxon>
        <taxon>Aerosakkonematales</taxon>
        <taxon>Aerosakkonemataceae</taxon>
        <taxon>Floridanema</taxon>
        <taxon>Floridanema aerugineum</taxon>
    </lineage>
</organism>
<evidence type="ECO:0000313" key="2">
    <source>
        <dbReference type="Proteomes" id="UP001576774"/>
    </source>
</evidence>
<name>A0ABV4X659_9CYAN</name>
<dbReference type="InterPro" id="IPR025148">
    <property type="entry name" value="AtzG-like"/>
</dbReference>
<protein>
    <submittedName>
        <fullName evidence="1">DUF4089 domain-containing protein</fullName>
    </submittedName>
</protein>
<dbReference type="EMBL" id="JBHFNQ010000117">
    <property type="protein sequence ID" value="MFB2878267.1"/>
    <property type="molecule type" value="Genomic_DNA"/>
</dbReference>
<sequence>MEEKPPTAAEYVDTISQLVDLPIASEHRPGVIQNFERIMAIAKLVTEFPLPEDLEAAPIFEPKSTLLRFSAKL</sequence>